<sequence>MNKQDYIEQGRQAYKDGLDDITEAKSWQEKAFNQGWNDAHEEWRTRNPAPATPTGAMPDPQYTTFPECSASGRGCEYRPLGPNGESQCQYCGESPPLTQDEFRRETRLNVVTGALESVQDVNTPTRHALRSHAWALVSRAQTLIAQNRPERADAVIDKARRTVSHLLGREL</sequence>
<name>A0AAX2V0C3_STRSL</name>
<dbReference type="Proteomes" id="UP000308186">
    <property type="component" value="Unassembled WGS sequence"/>
</dbReference>
<evidence type="ECO:0000313" key="1">
    <source>
        <dbReference type="EMBL" id="TNF65663.1"/>
    </source>
</evidence>
<evidence type="ECO:0008006" key="3">
    <source>
        <dbReference type="Google" id="ProtNLM"/>
    </source>
</evidence>
<dbReference type="EMBL" id="VDCW01000025">
    <property type="protein sequence ID" value="TNF65663.1"/>
    <property type="molecule type" value="Genomic_DNA"/>
</dbReference>
<evidence type="ECO:0000313" key="2">
    <source>
        <dbReference type="Proteomes" id="UP000308186"/>
    </source>
</evidence>
<proteinExistence type="predicted"/>
<dbReference type="RefSeq" id="WP_139724878.1">
    <property type="nucleotide sequence ID" value="NZ_VDCW01000025.1"/>
</dbReference>
<organism evidence="1 2">
    <name type="scientific">Streptococcus salivarius</name>
    <dbReference type="NCBI Taxonomy" id="1304"/>
    <lineage>
        <taxon>Bacteria</taxon>
        <taxon>Bacillati</taxon>
        <taxon>Bacillota</taxon>
        <taxon>Bacilli</taxon>
        <taxon>Lactobacillales</taxon>
        <taxon>Streptococcaceae</taxon>
        <taxon>Streptococcus</taxon>
    </lineage>
</organism>
<protein>
    <recommendedName>
        <fullName evidence="3">Zinc ribbon domain-containing protein</fullName>
    </recommendedName>
</protein>
<comment type="caution">
    <text evidence="1">The sequence shown here is derived from an EMBL/GenBank/DDBJ whole genome shotgun (WGS) entry which is preliminary data.</text>
</comment>
<gene>
    <name evidence="1" type="ORF">FBF48_10350</name>
</gene>
<reference evidence="1 2" key="1">
    <citation type="submission" date="2019-06" db="EMBL/GenBank/DDBJ databases">
        <title>Genome Announcement To Ensure Probiotic Safety of Streptococcus salivarius UBSS01.</title>
        <authorList>
            <person name="Sulthana A."/>
            <person name="Lakshmi S.G."/>
            <person name="Madempudi R.S."/>
        </authorList>
    </citation>
    <scope>NUCLEOTIDE SEQUENCE [LARGE SCALE GENOMIC DNA]</scope>
    <source>
        <strain evidence="1 2">UBSS01</strain>
    </source>
</reference>
<dbReference type="AlphaFoldDB" id="A0AAX2V0C3"/>
<accession>A0AAX2V0C3</accession>